<feature type="transmembrane region" description="Helical" evidence="7">
    <location>
        <begin position="43"/>
        <end position="65"/>
    </location>
</feature>
<reference evidence="8 9" key="1">
    <citation type="journal article" date="2011" name="Stand. Genomic Sci.">
        <title>Complete genome sequence of Syntrophobotulus glycolicus type strain (FlGlyR).</title>
        <authorList>
            <person name="Han C."/>
            <person name="Mwirichia R."/>
            <person name="Chertkov O."/>
            <person name="Held B."/>
            <person name="Lapidus A."/>
            <person name="Nolan M."/>
            <person name="Lucas S."/>
            <person name="Hammon N."/>
            <person name="Deshpande S."/>
            <person name="Cheng J.F."/>
            <person name="Tapia R."/>
            <person name="Goodwin L."/>
            <person name="Pitluck S."/>
            <person name="Huntemann M."/>
            <person name="Liolios K."/>
            <person name="Ivanova N."/>
            <person name="Pagani I."/>
            <person name="Mavromatis K."/>
            <person name="Ovchinikova G."/>
            <person name="Pati A."/>
            <person name="Chen A."/>
            <person name="Palaniappan K."/>
            <person name="Land M."/>
            <person name="Hauser L."/>
            <person name="Brambilla E.M."/>
            <person name="Rohde M."/>
            <person name="Spring S."/>
            <person name="Sikorski J."/>
            <person name="Goker M."/>
            <person name="Woyke T."/>
            <person name="Bristow J."/>
            <person name="Eisen J.A."/>
            <person name="Markowitz V."/>
            <person name="Hugenholtz P."/>
            <person name="Kyrpides N.C."/>
            <person name="Klenk H.P."/>
            <person name="Detter J.C."/>
        </authorList>
    </citation>
    <scope>NUCLEOTIDE SEQUENCE [LARGE SCALE GENOMIC DNA]</scope>
    <source>
        <strain evidence="9">DSM 8271 / FlGlyR</strain>
    </source>
</reference>
<evidence type="ECO:0000256" key="3">
    <source>
        <dbReference type="ARBA" id="ARBA00022475"/>
    </source>
</evidence>
<protein>
    <submittedName>
        <fullName evidence="8">Polysaccharide biosynthesis protein</fullName>
    </submittedName>
</protein>
<gene>
    <name evidence="8" type="ordered locus">Sgly_1606</name>
</gene>
<keyword evidence="5 7" id="KW-1133">Transmembrane helix</keyword>
<comment type="subcellular location">
    <subcellularLocation>
        <location evidence="1">Cell membrane</location>
        <topology evidence="1">Multi-pass membrane protein</topology>
    </subcellularLocation>
</comment>
<feature type="transmembrane region" description="Helical" evidence="7">
    <location>
        <begin position="422"/>
        <end position="439"/>
    </location>
</feature>
<organism evidence="8 9">
    <name type="scientific">Syntrophobotulus glycolicus (strain DSM 8271 / FlGlyR)</name>
    <dbReference type="NCBI Taxonomy" id="645991"/>
    <lineage>
        <taxon>Bacteria</taxon>
        <taxon>Bacillati</taxon>
        <taxon>Bacillota</taxon>
        <taxon>Clostridia</taxon>
        <taxon>Eubacteriales</taxon>
        <taxon>Desulfitobacteriaceae</taxon>
        <taxon>Syntrophobotulus</taxon>
    </lineage>
</organism>
<dbReference type="PANTHER" id="PTHR30250">
    <property type="entry name" value="PST FAMILY PREDICTED COLANIC ACID TRANSPORTER"/>
    <property type="match status" value="1"/>
</dbReference>
<dbReference type="RefSeq" id="WP_013624774.1">
    <property type="nucleotide sequence ID" value="NC_015172.1"/>
</dbReference>
<feature type="transmembrane region" description="Helical" evidence="7">
    <location>
        <begin position="297"/>
        <end position="313"/>
    </location>
</feature>
<dbReference type="Proteomes" id="UP000007488">
    <property type="component" value="Chromosome"/>
</dbReference>
<proteinExistence type="inferred from homology"/>
<evidence type="ECO:0000256" key="1">
    <source>
        <dbReference type="ARBA" id="ARBA00004651"/>
    </source>
</evidence>
<evidence type="ECO:0000313" key="9">
    <source>
        <dbReference type="Proteomes" id="UP000007488"/>
    </source>
</evidence>
<feature type="transmembrane region" description="Helical" evidence="7">
    <location>
        <begin position="367"/>
        <end position="389"/>
    </location>
</feature>
<evidence type="ECO:0000313" key="8">
    <source>
        <dbReference type="EMBL" id="ADY55904.1"/>
    </source>
</evidence>
<dbReference type="eggNOG" id="COG2244">
    <property type="taxonomic scope" value="Bacteria"/>
</dbReference>
<evidence type="ECO:0000256" key="4">
    <source>
        <dbReference type="ARBA" id="ARBA00022692"/>
    </source>
</evidence>
<evidence type="ECO:0000256" key="6">
    <source>
        <dbReference type="ARBA" id="ARBA00023136"/>
    </source>
</evidence>
<evidence type="ECO:0000256" key="5">
    <source>
        <dbReference type="ARBA" id="ARBA00022989"/>
    </source>
</evidence>
<name>F0SY69_SYNGF</name>
<comment type="similarity">
    <text evidence="2">Belongs to the polysaccharide synthase family.</text>
</comment>
<feature type="transmembrane region" description="Helical" evidence="7">
    <location>
        <begin position="118"/>
        <end position="140"/>
    </location>
</feature>
<feature type="transmembrane region" description="Helical" evidence="7">
    <location>
        <begin position="152"/>
        <end position="170"/>
    </location>
</feature>
<feature type="transmembrane region" description="Helical" evidence="7">
    <location>
        <begin position="217"/>
        <end position="240"/>
    </location>
</feature>
<evidence type="ECO:0000256" key="2">
    <source>
        <dbReference type="ARBA" id="ARBA00007430"/>
    </source>
</evidence>
<feature type="transmembrane region" description="Helical" evidence="7">
    <location>
        <begin position="176"/>
        <end position="196"/>
    </location>
</feature>
<feature type="transmembrane region" description="Helical" evidence="7">
    <location>
        <begin position="395"/>
        <end position="415"/>
    </location>
</feature>
<dbReference type="EMBL" id="CP002547">
    <property type="protein sequence ID" value="ADY55904.1"/>
    <property type="molecule type" value="Genomic_DNA"/>
</dbReference>
<sequence length="485" mass="54783">MEENDLAIKAGDAAKWSTITEIAAKLIIPITNMILARFLAPEAFGVVTTITMIISFAGLFSDAGFQSYLIQREFKDEEERKKSTNVAFITNLTIAFALWGLIALFRDQIARSAGNPDLGLVVAIACVQIPLTSFSSIQTALFRREFNFKSLFLARIVSSVIPLIITVPLAMIGFQYWSLIIGSTCGILANAIMLTVKSKWRPELYYNFALLREMFSFSVWSLMEAISIWFTLWIDALIIGNSFSAYYLGLYKNSLNMVNSFMSLVTASIIPILFSVLSRLQNDDTEFQAMYYKTQRFISYLVLPLGFGIFLYSDLVTNIMFGSQWIEASNIIGIWAFVAAFGIIFSNFNGEVYRSKGKPRLSFIYQIIHLTFLIPTCLISMKFGFWSLVYARSLIRFQGTIVGFIFMRAFMGFSLKDMLSNVAKPLCSTLLMSLIAIGLKQISSAVIWSFISILICAFMYVSFIILIDRGQISEIIKLFRDKTKR</sequence>
<dbReference type="InterPro" id="IPR050833">
    <property type="entry name" value="Poly_Biosynth_Transport"/>
</dbReference>
<feature type="transmembrane region" description="Helical" evidence="7">
    <location>
        <begin position="325"/>
        <end position="346"/>
    </location>
</feature>
<evidence type="ECO:0000256" key="7">
    <source>
        <dbReference type="SAM" id="Phobius"/>
    </source>
</evidence>
<feature type="transmembrane region" description="Helical" evidence="7">
    <location>
        <begin position="86"/>
        <end position="106"/>
    </location>
</feature>
<dbReference type="KEGG" id="sgy:Sgly_1606"/>
<reference evidence="9" key="2">
    <citation type="submission" date="2011-02" db="EMBL/GenBank/DDBJ databases">
        <title>The complete genome of Syntrophobotulus glycolicus DSM 8271.</title>
        <authorList>
            <person name="Lucas S."/>
            <person name="Copeland A."/>
            <person name="Lapidus A."/>
            <person name="Bruce D."/>
            <person name="Goodwin L."/>
            <person name="Pitluck S."/>
            <person name="Kyrpides N."/>
            <person name="Mavromatis K."/>
            <person name="Pagani I."/>
            <person name="Ivanova N."/>
            <person name="Mikhailova N."/>
            <person name="Chertkov O."/>
            <person name="Held B."/>
            <person name="Detter J.C."/>
            <person name="Tapia R."/>
            <person name="Han C."/>
            <person name="Land M."/>
            <person name="Hauser L."/>
            <person name="Markowitz V."/>
            <person name="Cheng J.-F."/>
            <person name="Hugenholtz P."/>
            <person name="Woyke T."/>
            <person name="Wu D."/>
            <person name="Spring S."/>
            <person name="Schroeder M."/>
            <person name="Brambilla E."/>
            <person name="Klenk H.-P."/>
            <person name="Eisen J.A."/>
        </authorList>
    </citation>
    <scope>NUCLEOTIDE SEQUENCE [LARGE SCALE GENOMIC DNA]</scope>
    <source>
        <strain evidence="9">DSM 8271 / FlGlyR</strain>
    </source>
</reference>
<dbReference type="GO" id="GO:0005886">
    <property type="term" value="C:plasma membrane"/>
    <property type="evidence" value="ECO:0007669"/>
    <property type="project" value="UniProtKB-SubCell"/>
</dbReference>
<keyword evidence="9" id="KW-1185">Reference proteome</keyword>
<dbReference type="HOGENOM" id="CLU_026911_3_1_9"/>
<dbReference type="STRING" id="645991.Sgly_1606"/>
<feature type="transmembrane region" description="Helical" evidence="7">
    <location>
        <begin position="445"/>
        <end position="467"/>
    </location>
</feature>
<dbReference type="PANTHER" id="PTHR30250:SF10">
    <property type="entry name" value="LIPOPOLYSACCHARIDE BIOSYNTHESIS PROTEIN WZXC"/>
    <property type="match status" value="1"/>
</dbReference>
<keyword evidence="3" id="KW-1003">Cell membrane</keyword>
<dbReference type="AlphaFoldDB" id="F0SY69"/>
<accession>F0SY69</accession>
<keyword evidence="6 7" id="KW-0472">Membrane</keyword>
<dbReference type="Pfam" id="PF13440">
    <property type="entry name" value="Polysacc_synt_3"/>
    <property type="match status" value="1"/>
</dbReference>
<dbReference type="CDD" id="cd13127">
    <property type="entry name" value="MATE_tuaB_like"/>
    <property type="match status" value="1"/>
</dbReference>
<keyword evidence="4 7" id="KW-0812">Transmembrane</keyword>
<feature type="transmembrane region" description="Helical" evidence="7">
    <location>
        <begin position="260"/>
        <end position="277"/>
    </location>
</feature>
<dbReference type="OrthoDB" id="9770347at2"/>